<evidence type="ECO:0000313" key="14">
    <source>
        <dbReference type="Proteomes" id="UP001209878"/>
    </source>
</evidence>
<keyword evidence="5 11" id="KW-0863">Zinc-finger</keyword>
<protein>
    <recommendedName>
        <fullName evidence="12">C2H2-type domain-containing protein</fullName>
    </recommendedName>
</protein>
<dbReference type="FunFam" id="3.30.160.60:FF:002343">
    <property type="entry name" value="Zinc finger protein 33A"/>
    <property type="match status" value="1"/>
</dbReference>
<dbReference type="InterPro" id="IPR036236">
    <property type="entry name" value="Znf_C2H2_sf"/>
</dbReference>
<evidence type="ECO:0000256" key="4">
    <source>
        <dbReference type="ARBA" id="ARBA00022737"/>
    </source>
</evidence>
<dbReference type="GO" id="GO:0000981">
    <property type="term" value="F:DNA-binding transcription factor activity, RNA polymerase II-specific"/>
    <property type="evidence" value="ECO:0007669"/>
    <property type="project" value="TreeGrafter"/>
</dbReference>
<feature type="domain" description="C2H2-type" evidence="12">
    <location>
        <begin position="162"/>
        <end position="189"/>
    </location>
</feature>
<feature type="domain" description="C2H2-type" evidence="12">
    <location>
        <begin position="190"/>
        <end position="218"/>
    </location>
</feature>
<evidence type="ECO:0000256" key="10">
    <source>
        <dbReference type="ARBA" id="ARBA00023242"/>
    </source>
</evidence>
<organism evidence="13 14">
    <name type="scientific">Ridgeia piscesae</name>
    <name type="common">Tubeworm</name>
    <dbReference type="NCBI Taxonomy" id="27915"/>
    <lineage>
        <taxon>Eukaryota</taxon>
        <taxon>Metazoa</taxon>
        <taxon>Spiralia</taxon>
        <taxon>Lophotrochozoa</taxon>
        <taxon>Annelida</taxon>
        <taxon>Polychaeta</taxon>
        <taxon>Sedentaria</taxon>
        <taxon>Canalipalpata</taxon>
        <taxon>Sabellida</taxon>
        <taxon>Siboglinidae</taxon>
        <taxon>Ridgeia</taxon>
    </lineage>
</organism>
<accession>A0AAD9KSU3</accession>
<evidence type="ECO:0000256" key="6">
    <source>
        <dbReference type="ARBA" id="ARBA00022833"/>
    </source>
</evidence>
<keyword evidence="7" id="KW-0805">Transcription regulation</keyword>
<dbReference type="AlphaFoldDB" id="A0AAD9KSU3"/>
<keyword evidence="4" id="KW-0677">Repeat</keyword>
<reference evidence="13" key="1">
    <citation type="journal article" date="2023" name="Mol. Biol. Evol.">
        <title>Third-Generation Sequencing Reveals the Adaptive Role of the Epigenome in Three Deep-Sea Polychaetes.</title>
        <authorList>
            <person name="Perez M."/>
            <person name="Aroh O."/>
            <person name="Sun Y."/>
            <person name="Lan Y."/>
            <person name="Juniper S.K."/>
            <person name="Young C.R."/>
            <person name="Angers B."/>
            <person name="Qian P.Y."/>
        </authorList>
    </citation>
    <scope>NUCLEOTIDE SEQUENCE</scope>
    <source>
        <strain evidence="13">R07B-5</strain>
    </source>
</reference>
<dbReference type="GO" id="GO:0045893">
    <property type="term" value="P:positive regulation of DNA-templated transcription"/>
    <property type="evidence" value="ECO:0007669"/>
    <property type="project" value="UniProtKB-ARBA"/>
</dbReference>
<comment type="caution">
    <text evidence="13">The sequence shown here is derived from an EMBL/GenBank/DDBJ whole genome shotgun (WGS) entry which is preliminary data.</text>
</comment>
<dbReference type="SMART" id="SM00355">
    <property type="entry name" value="ZnF_C2H2"/>
    <property type="match status" value="3"/>
</dbReference>
<dbReference type="GO" id="GO:0005694">
    <property type="term" value="C:chromosome"/>
    <property type="evidence" value="ECO:0007669"/>
    <property type="project" value="UniProtKB-ARBA"/>
</dbReference>
<evidence type="ECO:0000256" key="11">
    <source>
        <dbReference type="PROSITE-ProRule" id="PRU00042"/>
    </source>
</evidence>
<evidence type="ECO:0000256" key="8">
    <source>
        <dbReference type="ARBA" id="ARBA00023125"/>
    </source>
</evidence>
<dbReference type="PROSITE" id="PS50157">
    <property type="entry name" value="ZINC_FINGER_C2H2_2"/>
    <property type="match status" value="3"/>
</dbReference>
<dbReference type="Gene3D" id="3.30.160.60">
    <property type="entry name" value="Classic Zinc Finger"/>
    <property type="match status" value="3"/>
</dbReference>
<dbReference type="GO" id="GO:0008270">
    <property type="term" value="F:zinc ion binding"/>
    <property type="evidence" value="ECO:0007669"/>
    <property type="project" value="UniProtKB-KW"/>
</dbReference>
<keyword evidence="3" id="KW-0479">Metal-binding</keyword>
<sequence length="239" mass="26892">MDAPACTTDMTYRDFILPRADFRHAGIATTEPDCMSGFCQTNTPIPWEEIDKPEVVDTCPRADIFKRFLTSVLGQTPSKTTTPRNPTTGTCKLTDDNSWDNRDVSVTTVERTRAKNALAKPPATKRAKTSEKAVTCPVCSKVFTRRAGLAVHSRLHTGVRPYSCSDCSRTFADYSVFVRHRRTHTRERPYACPECGDRFTQSGNLLRHRRKQHLLESGRLTRADEPTPTSCFYDTLVGL</sequence>
<dbReference type="EMBL" id="JAODUO010000636">
    <property type="protein sequence ID" value="KAK2176826.1"/>
    <property type="molecule type" value="Genomic_DNA"/>
</dbReference>
<evidence type="ECO:0000259" key="12">
    <source>
        <dbReference type="PROSITE" id="PS50157"/>
    </source>
</evidence>
<dbReference type="Proteomes" id="UP001209878">
    <property type="component" value="Unassembled WGS sequence"/>
</dbReference>
<evidence type="ECO:0000256" key="1">
    <source>
        <dbReference type="ARBA" id="ARBA00004123"/>
    </source>
</evidence>
<dbReference type="PROSITE" id="PS00028">
    <property type="entry name" value="ZINC_FINGER_C2H2_1"/>
    <property type="match status" value="3"/>
</dbReference>
<feature type="domain" description="C2H2-type" evidence="12">
    <location>
        <begin position="134"/>
        <end position="161"/>
    </location>
</feature>
<name>A0AAD9KSU3_RIDPI</name>
<proteinExistence type="inferred from homology"/>
<dbReference type="InterPro" id="IPR013087">
    <property type="entry name" value="Znf_C2H2_type"/>
</dbReference>
<evidence type="ECO:0000256" key="7">
    <source>
        <dbReference type="ARBA" id="ARBA00023015"/>
    </source>
</evidence>
<gene>
    <name evidence="13" type="ORF">NP493_636g00007</name>
</gene>
<comment type="similarity">
    <text evidence="2">Belongs to the krueppel C2H2-type zinc-finger protein family.</text>
</comment>
<dbReference type="PANTHER" id="PTHR23235:SF152">
    <property type="entry name" value="SI:DKEY-210J14.3"/>
    <property type="match status" value="1"/>
</dbReference>
<evidence type="ECO:0000256" key="9">
    <source>
        <dbReference type="ARBA" id="ARBA00023163"/>
    </source>
</evidence>
<evidence type="ECO:0000313" key="13">
    <source>
        <dbReference type="EMBL" id="KAK2176826.1"/>
    </source>
</evidence>
<dbReference type="FunFam" id="3.30.160.60:FF:001732">
    <property type="entry name" value="Zgc:162936"/>
    <property type="match status" value="1"/>
</dbReference>
<keyword evidence="14" id="KW-1185">Reference proteome</keyword>
<keyword evidence="8" id="KW-0238">DNA-binding</keyword>
<evidence type="ECO:0000256" key="3">
    <source>
        <dbReference type="ARBA" id="ARBA00022723"/>
    </source>
</evidence>
<evidence type="ECO:0000256" key="5">
    <source>
        <dbReference type="ARBA" id="ARBA00022771"/>
    </source>
</evidence>
<keyword evidence="10" id="KW-0539">Nucleus</keyword>
<dbReference type="SUPFAM" id="SSF57667">
    <property type="entry name" value="beta-beta-alpha zinc fingers"/>
    <property type="match status" value="2"/>
</dbReference>
<comment type="subcellular location">
    <subcellularLocation>
        <location evidence="1">Nucleus</location>
    </subcellularLocation>
</comment>
<dbReference type="PANTHER" id="PTHR23235">
    <property type="entry name" value="KRUEPPEL-LIKE TRANSCRIPTION FACTOR"/>
    <property type="match status" value="1"/>
</dbReference>
<keyword evidence="9" id="KW-0804">Transcription</keyword>
<dbReference type="GO" id="GO:0000978">
    <property type="term" value="F:RNA polymerase II cis-regulatory region sequence-specific DNA binding"/>
    <property type="evidence" value="ECO:0007669"/>
    <property type="project" value="TreeGrafter"/>
</dbReference>
<dbReference type="Pfam" id="PF00096">
    <property type="entry name" value="zf-C2H2"/>
    <property type="match status" value="3"/>
</dbReference>
<evidence type="ECO:0000256" key="2">
    <source>
        <dbReference type="ARBA" id="ARBA00006991"/>
    </source>
</evidence>
<keyword evidence="6" id="KW-0862">Zinc</keyword>